<organism evidence="13 14">
    <name type="scientific">Pseudothauera rhizosphaerae</name>
    <dbReference type="NCBI Taxonomy" id="2565932"/>
    <lineage>
        <taxon>Bacteria</taxon>
        <taxon>Pseudomonadati</taxon>
        <taxon>Pseudomonadota</taxon>
        <taxon>Betaproteobacteria</taxon>
        <taxon>Rhodocyclales</taxon>
        <taxon>Zoogloeaceae</taxon>
        <taxon>Pseudothauera</taxon>
    </lineage>
</organism>
<feature type="domain" description="Thiamine phosphate synthase/TenI" evidence="12">
    <location>
        <begin position="12"/>
        <end position="192"/>
    </location>
</feature>
<evidence type="ECO:0000259" key="12">
    <source>
        <dbReference type="Pfam" id="PF02581"/>
    </source>
</evidence>
<dbReference type="GO" id="GO:0009228">
    <property type="term" value="P:thiamine biosynthetic process"/>
    <property type="evidence" value="ECO:0007669"/>
    <property type="project" value="UniProtKB-KW"/>
</dbReference>
<keyword evidence="5 9" id="KW-0784">Thiamine biosynthesis</keyword>
<keyword evidence="2 9" id="KW-0808">Transferase</keyword>
<comment type="function">
    <text evidence="9">Condenses 4-methyl-5-(beta-hydroxyethyl)thiazole monophosphate (THZ-P) and 2-methyl-4-amino-5-hydroxymethyl pyrimidine pyrophosphate (HMP-PP) to form thiamine monophosphate (TMP).</text>
</comment>
<dbReference type="InterPro" id="IPR036206">
    <property type="entry name" value="ThiamineP_synth_sf"/>
</dbReference>
<dbReference type="NCBIfam" id="TIGR00693">
    <property type="entry name" value="thiE"/>
    <property type="match status" value="1"/>
</dbReference>
<dbReference type="Gene3D" id="3.20.20.70">
    <property type="entry name" value="Aldolase class I"/>
    <property type="match status" value="1"/>
</dbReference>
<keyword evidence="3 9" id="KW-0479">Metal-binding</keyword>
<feature type="binding site" evidence="9">
    <location>
        <begin position="189"/>
        <end position="190"/>
    </location>
    <ligand>
        <name>2-[(2R,5Z)-2-carboxy-4-methylthiazol-5(2H)-ylidene]ethyl phosphate</name>
        <dbReference type="ChEBI" id="CHEBI:62899"/>
    </ligand>
</feature>
<comment type="pathway">
    <text evidence="1 9 11">Cofactor biosynthesis; thiamine diphosphate biosynthesis; thiamine phosphate from 4-amino-2-methyl-5-diphosphomethylpyrimidine and 4-methyl-5-(2-phosphoethyl)-thiazole: step 1/1.</text>
</comment>
<dbReference type="EC" id="2.5.1.3" evidence="9"/>
<keyword evidence="14" id="KW-1185">Reference proteome</keyword>
<evidence type="ECO:0000256" key="4">
    <source>
        <dbReference type="ARBA" id="ARBA00022842"/>
    </source>
</evidence>
<dbReference type="InterPro" id="IPR034291">
    <property type="entry name" value="TMP_synthase"/>
</dbReference>
<comment type="catalytic activity">
    <reaction evidence="8 9 10">
        <text>2-[(2R,5Z)-2-carboxy-4-methylthiazol-5(2H)-ylidene]ethyl phosphate + 4-amino-2-methyl-5-(diphosphooxymethyl)pyrimidine + 2 H(+) = thiamine phosphate + CO2 + diphosphate</text>
        <dbReference type="Rhea" id="RHEA:47844"/>
        <dbReference type="ChEBI" id="CHEBI:15378"/>
        <dbReference type="ChEBI" id="CHEBI:16526"/>
        <dbReference type="ChEBI" id="CHEBI:33019"/>
        <dbReference type="ChEBI" id="CHEBI:37575"/>
        <dbReference type="ChEBI" id="CHEBI:57841"/>
        <dbReference type="ChEBI" id="CHEBI:62899"/>
        <dbReference type="EC" id="2.5.1.3"/>
    </reaction>
</comment>
<evidence type="ECO:0000256" key="3">
    <source>
        <dbReference type="ARBA" id="ARBA00022723"/>
    </source>
</evidence>
<evidence type="ECO:0000313" key="14">
    <source>
        <dbReference type="Proteomes" id="UP000307956"/>
    </source>
</evidence>
<evidence type="ECO:0000313" key="13">
    <source>
        <dbReference type="EMBL" id="THF61272.1"/>
    </source>
</evidence>
<dbReference type="Proteomes" id="UP000307956">
    <property type="component" value="Unassembled WGS sequence"/>
</dbReference>
<dbReference type="GO" id="GO:0005737">
    <property type="term" value="C:cytoplasm"/>
    <property type="evidence" value="ECO:0007669"/>
    <property type="project" value="TreeGrafter"/>
</dbReference>
<proteinExistence type="inferred from homology"/>
<dbReference type="AlphaFoldDB" id="A0A4S4ANU8"/>
<evidence type="ECO:0000256" key="6">
    <source>
        <dbReference type="ARBA" id="ARBA00047334"/>
    </source>
</evidence>
<evidence type="ECO:0000256" key="8">
    <source>
        <dbReference type="ARBA" id="ARBA00047883"/>
    </source>
</evidence>
<evidence type="ECO:0000256" key="9">
    <source>
        <dbReference type="HAMAP-Rule" id="MF_00097"/>
    </source>
</evidence>
<comment type="similarity">
    <text evidence="9 10">Belongs to the thiamine-phosphate synthase family.</text>
</comment>
<comment type="caution">
    <text evidence="13">The sequence shown here is derived from an EMBL/GenBank/DDBJ whole genome shotgun (WGS) entry which is preliminary data.</text>
</comment>
<feature type="binding site" evidence="9">
    <location>
        <begin position="139"/>
        <end position="141"/>
    </location>
    <ligand>
        <name>2-[(2R,5Z)-2-carboxy-4-methylthiazol-5(2H)-ylidene]ethyl phosphate</name>
        <dbReference type="ChEBI" id="CHEBI:62899"/>
    </ligand>
</feature>
<feature type="binding site" evidence="9">
    <location>
        <position position="73"/>
    </location>
    <ligand>
        <name>4-amino-2-methyl-5-(diphosphooxymethyl)pyrimidine</name>
        <dbReference type="ChEBI" id="CHEBI:57841"/>
    </ligand>
</feature>
<dbReference type="Pfam" id="PF02581">
    <property type="entry name" value="TMP-TENI"/>
    <property type="match status" value="1"/>
</dbReference>
<dbReference type="InterPro" id="IPR013785">
    <property type="entry name" value="Aldolase_TIM"/>
</dbReference>
<name>A0A4S4ANU8_9RHOO</name>
<feature type="binding site" evidence="9">
    <location>
        <position position="93"/>
    </location>
    <ligand>
        <name>Mg(2+)</name>
        <dbReference type="ChEBI" id="CHEBI:18420"/>
    </ligand>
</feature>
<dbReference type="GO" id="GO:0000287">
    <property type="term" value="F:magnesium ion binding"/>
    <property type="evidence" value="ECO:0007669"/>
    <property type="project" value="UniProtKB-UniRule"/>
</dbReference>
<evidence type="ECO:0000256" key="11">
    <source>
        <dbReference type="RuleBase" id="RU004253"/>
    </source>
</evidence>
<evidence type="ECO:0000256" key="10">
    <source>
        <dbReference type="RuleBase" id="RU003826"/>
    </source>
</evidence>
<gene>
    <name evidence="9" type="primary">thiE</name>
    <name evidence="13" type="ORF">E6O51_10645</name>
</gene>
<feature type="binding site" evidence="9">
    <location>
        <position position="142"/>
    </location>
    <ligand>
        <name>4-amino-2-methyl-5-(diphosphooxymethyl)pyrimidine</name>
        <dbReference type="ChEBI" id="CHEBI:57841"/>
    </ligand>
</feature>
<dbReference type="InterPro" id="IPR022998">
    <property type="entry name" value="ThiamineP_synth_TenI"/>
</dbReference>
<evidence type="ECO:0000256" key="2">
    <source>
        <dbReference type="ARBA" id="ARBA00022679"/>
    </source>
</evidence>
<dbReference type="RefSeq" id="WP_136384977.1">
    <property type="nucleotide sequence ID" value="NZ_SSOD01000007.1"/>
</dbReference>
<dbReference type="EMBL" id="SSOD01000007">
    <property type="protein sequence ID" value="THF61272.1"/>
    <property type="molecule type" value="Genomic_DNA"/>
</dbReference>
<comment type="cofactor">
    <cofactor evidence="9">
        <name>Mg(2+)</name>
        <dbReference type="ChEBI" id="CHEBI:18420"/>
    </cofactor>
    <text evidence="9">Binds 1 Mg(2+) ion per subunit.</text>
</comment>
<dbReference type="GO" id="GO:0009229">
    <property type="term" value="P:thiamine diphosphate biosynthetic process"/>
    <property type="evidence" value="ECO:0007669"/>
    <property type="project" value="UniProtKB-UniRule"/>
</dbReference>
<evidence type="ECO:0000256" key="5">
    <source>
        <dbReference type="ARBA" id="ARBA00022977"/>
    </source>
</evidence>
<dbReference type="SUPFAM" id="SSF51391">
    <property type="entry name" value="Thiamin phosphate synthase"/>
    <property type="match status" value="1"/>
</dbReference>
<reference evidence="13 14" key="1">
    <citation type="submission" date="2019-04" db="EMBL/GenBank/DDBJ databases">
        <title>Azoarcus rhizosphaerae sp. nov. isolated from rhizosphere of Ficus religiosa.</title>
        <authorList>
            <person name="Lin S.-Y."/>
            <person name="Hameed A."/>
            <person name="Hsu Y.-H."/>
            <person name="Young C.-C."/>
        </authorList>
    </citation>
    <scope>NUCLEOTIDE SEQUENCE [LARGE SCALE GENOMIC DNA]</scope>
    <source>
        <strain evidence="13 14">CC-YHH848</strain>
    </source>
</reference>
<dbReference type="PANTHER" id="PTHR20857:SF15">
    <property type="entry name" value="THIAMINE-PHOSPHATE SYNTHASE"/>
    <property type="match status" value="1"/>
</dbReference>
<dbReference type="GO" id="GO:0004789">
    <property type="term" value="F:thiamine-phosphate diphosphorylase activity"/>
    <property type="evidence" value="ECO:0007669"/>
    <property type="project" value="UniProtKB-UniRule"/>
</dbReference>
<keyword evidence="4 9" id="KW-0460">Magnesium</keyword>
<feature type="binding site" evidence="9">
    <location>
        <begin position="41"/>
        <end position="45"/>
    </location>
    <ligand>
        <name>4-amino-2-methyl-5-(diphosphooxymethyl)pyrimidine</name>
        <dbReference type="ChEBI" id="CHEBI:57841"/>
    </ligand>
</feature>
<accession>A0A4S4ANU8</accession>
<dbReference type="UniPathway" id="UPA00060">
    <property type="reaction ID" value="UER00141"/>
</dbReference>
<dbReference type="PANTHER" id="PTHR20857">
    <property type="entry name" value="THIAMINE-PHOSPHATE PYROPHOSPHORYLASE"/>
    <property type="match status" value="1"/>
</dbReference>
<feature type="binding site" evidence="9">
    <location>
        <position position="74"/>
    </location>
    <ligand>
        <name>Mg(2+)</name>
        <dbReference type="ChEBI" id="CHEBI:18420"/>
    </ligand>
</feature>
<feature type="binding site" evidence="9">
    <location>
        <position position="112"/>
    </location>
    <ligand>
        <name>4-amino-2-methyl-5-(diphosphooxymethyl)pyrimidine</name>
        <dbReference type="ChEBI" id="CHEBI:57841"/>
    </ligand>
</feature>
<protein>
    <recommendedName>
        <fullName evidence="9">Thiamine-phosphate synthase</fullName>
        <shortName evidence="9">TP synthase</shortName>
        <shortName evidence="9">TPS</shortName>
        <ecNumber evidence="9">2.5.1.3</ecNumber>
    </recommendedName>
    <alternativeName>
        <fullName evidence="9">Thiamine-phosphate pyrophosphorylase</fullName>
        <shortName evidence="9">TMP pyrophosphorylase</shortName>
        <shortName evidence="9">TMP-PPase</shortName>
    </alternativeName>
</protein>
<evidence type="ECO:0000256" key="1">
    <source>
        <dbReference type="ARBA" id="ARBA00005165"/>
    </source>
</evidence>
<sequence>MTRRTEHGLRGLYLVTPDEADDTRLVAQVEAALRGGPALLQYRNKLLPAERRHTQAAAVLALCRAAGVPLVVNDSVDLALAIGADGVHLGRDDGDPAAARARLGTGRILGVSCYDEWARAEAGARAGADYVAFGAMFASPTKPAAVRAPLELLGRARRELGVAVAAIGGITVDNAPQLVAAGADLLAVISDVFAAADPAARATAYGQAFRAGPVPAARPQ</sequence>
<evidence type="ECO:0000256" key="7">
    <source>
        <dbReference type="ARBA" id="ARBA00047851"/>
    </source>
</evidence>
<dbReference type="CDD" id="cd00564">
    <property type="entry name" value="TMP_TenI"/>
    <property type="match status" value="1"/>
</dbReference>
<dbReference type="OrthoDB" id="9810880at2"/>
<dbReference type="HAMAP" id="MF_00097">
    <property type="entry name" value="TMP_synthase"/>
    <property type="match status" value="1"/>
</dbReference>
<feature type="binding site" evidence="9">
    <location>
        <position position="169"/>
    </location>
    <ligand>
        <name>2-[(2R,5Z)-2-carboxy-4-methylthiazol-5(2H)-ylidene]ethyl phosphate</name>
        <dbReference type="ChEBI" id="CHEBI:62899"/>
    </ligand>
</feature>
<comment type="catalytic activity">
    <reaction evidence="6 9 10">
        <text>4-methyl-5-(2-phosphooxyethyl)-thiazole + 4-amino-2-methyl-5-(diphosphooxymethyl)pyrimidine + H(+) = thiamine phosphate + diphosphate</text>
        <dbReference type="Rhea" id="RHEA:22328"/>
        <dbReference type="ChEBI" id="CHEBI:15378"/>
        <dbReference type="ChEBI" id="CHEBI:33019"/>
        <dbReference type="ChEBI" id="CHEBI:37575"/>
        <dbReference type="ChEBI" id="CHEBI:57841"/>
        <dbReference type="ChEBI" id="CHEBI:58296"/>
        <dbReference type="EC" id="2.5.1.3"/>
    </reaction>
</comment>
<comment type="catalytic activity">
    <reaction evidence="7 9 10">
        <text>2-(2-carboxy-4-methylthiazol-5-yl)ethyl phosphate + 4-amino-2-methyl-5-(diphosphooxymethyl)pyrimidine + 2 H(+) = thiamine phosphate + CO2 + diphosphate</text>
        <dbReference type="Rhea" id="RHEA:47848"/>
        <dbReference type="ChEBI" id="CHEBI:15378"/>
        <dbReference type="ChEBI" id="CHEBI:16526"/>
        <dbReference type="ChEBI" id="CHEBI:33019"/>
        <dbReference type="ChEBI" id="CHEBI:37575"/>
        <dbReference type="ChEBI" id="CHEBI:57841"/>
        <dbReference type="ChEBI" id="CHEBI:62890"/>
        <dbReference type="EC" id="2.5.1.3"/>
    </reaction>
</comment>